<reference evidence="2 3" key="1">
    <citation type="submission" date="2019-03" db="EMBL/GenBank/DDBJ databases">
        <authorList>
            <person name="Kim M.K.M."/>
        </authorList>
    </citation>
    <scope>NUCLEOTIDE SEQUENCE [LARGE SCALE GENOMIC DNA]</scope>
    <source>
        <strain evidence="2 3">17J68-15</strain>
    </source>
</reference>
<evidence type="ECO:0000313" key="3">
    <source>
        <dbReference type="Proteomes" id="UP000295164"/>
    </source>
</evidence>
<accession>A0A4R4DXZ0</accession>
<keyword evidence="3" id="KW-1185">Reference proteome</keyword>
<evidence type="ECO:0000256" key="1">
    <source>
        <dbReference type="SAM" id="Coils"/>
    </source>
</evidence>
<proteinExistence type="predicted"/>
<keyword evidence="1" id="KW-0175">Coiled coil</keyword>
<dbReference type="Proteomes" id="UP000295164">
    <property type="component" value="Unassembled WGS sequence"/>
</dbReference>
<gene>
    <name evidence="2" type="ORF">E0486_14520</name>
</gene>
<dbReference type="OrthoDB" id="662061at2"/>
<dbReference type="EMBL" id="SKFH01000029">
    <property type="protein sequence ID" value="TCZ68309.1"/>
    <property type="molecule type" value="Genomic_DNA"/>
</dbReference>
<protein>
    <submittedName>
        <fullName evidence="2">DUF2452 domain-containing protein</fullName>
    </submittedName>
</protein>
<dbReference type="Pfam" id="PF10504">
    <property type="entry name" value="DUF2452"/>
    <property type="match status" value="1"/>
</dbReference>
<dbReference type="InterPro" id="IPR019534">
    <property type="entry name" value="DUF2452"/>
</dbReference>
<sequence length="125" mass="14102">MSVLPYSASVAGALVKPNEEGVIRHKALTAMEEQTNMQLEQIRKQIELLALQAQEIHQRKELSMMIYNAKISFKPEIGQVYHLYEKVDGSHIISLISPKEWGAGMPYKSSVAAVQLLADHTWKEL</sequence>
<dbReference type="AlphaFoldDB" id="A0A4R4DXZ0"/>
<organism evidence="2 3">
    <name type="scientific">Flaviaesturariibacter aridisoli</name>
    <dbReference type="NCBI Taxonomy" id="2545761"/>
    <lineage>
        <taxon>Bacteria</taxon>
        <taxon>Pseudomonadati</taxon>
        <taxon>Bacteroidota</taxon>
        <taxon>Chitinophagia</taxon>
        <taxon>Chitinophagales</taxon>
        <taxon>Chitinophagaceae</taxon>
        <taxon>Flaviaestuariibacter</taxon>
    </lineage>
</organism>
<feature type="coiled-coil region" evidence="1">
    <location>
        <begin position="32"/>
        <end position="59"/>
    </location>
</feature>
<name>A0A4R4DXZ0_9BACT</name>
<comment type="caution">
    <text evidence="2">The sequence shown here is derived from an EMBL/GenBank/DDBJ whole genome shotgun (WGS) entry which is preliminary data.</text>
</comment>
<evidence type="ECO:0000313" key="2">
    <source>
        <dbReference type="EMBL" id="TCZ68309.1"/>
    </source>
</evidence>